<evidence type="ECO:0000256" key="3">
    <source>
        <dbReference type="ARBA" id="ARBA00022448"/>
    </source>
</evidence>
<gene>
    <name evidence="11" type="ORF">PQ477_07295</name>
</gene>
<keyword evidence="12" id="KW-1185">Reference proteome</keyword>
<dbReference type="Pfam" id="PF01545">
    <property type="entry name" value="Cation_efflux"/>
    <property type="match status" value="1"/>
</dbReference>
<dbReference type="InterPro" id="IPR027470">
    <property type="entry name" value="Cation_efflux_CTD"/>
</dbReference>
<feature type="domain" description="Cation efflux protein transmembrane" evidence="9">
    <location>
        <begin position="23"/>
        <end position="214"/>
    </location>
</feature>
<protein>
    <submittedName>
        <fullName evidence="11">Cation diffusion facilitator family transporter</fullName>
    </submittedName>
</protein>
<feature type="transmembrane region" description="Helical" evidence="8">
    <location>
        <begin position="21"/>
        <end position="39"/>
    </location>
</feature>
<sequence length="295" mass="32657">MGHHHHGHSHHHSTGQANKRNLLFAMLIIGSWMFIQFIGGLWTGSLALLADAVHMFNDFANLFISFLAITLAAKAATKTRTFGNHRYEVLSSLLNSVMLLVIAFFIVREAIGRFIEPEEVMGSGMIVLAFIGLLANLGAMYVLMRGDVKNNLNMRGAYLHVLSDTLGSVAAVLAGVIILTTGWYLADPILSIVIALMIALSAIRLLKDTLHVLMEGTPKYIDIDEVNAKILAIDGVKRVHDLHVWTITSGMDRLSAHVVIDADKKIDAQDVLMRANDYFQHTLHIENTTIQIERE</sequence>
<evidence type="ECO:0000256" key="5">
    <source>
        <dbReference type="ARBA" id="ARBA00022989"/>
    </source>
</evidence>
<comment type="similarity">
    <text evidence="2">Belongs to the cation diffusion facilitator (CDF) transporter (TC 2.A.4) family. SLC30A subfamily.</text>
</comment>
<keyword evidence="3" id="KW-0813">Transport</keyword>
<evidence type="ECO:0000256" key="8">
    <source>
        <dbReference type="SAM" id="Phobius"/>
    </source>
</evidence>
<evidence type="ECO:0000259" key="9">
    <source>
        <dbReference type="Pfam" id="PF01545"/>
    </source>
</evidence>
<evidence type="ECO:0000256" key="1">
    <source>
        <dbReference type="ARBA" id="ARBA00004141"/>
    </source>
</evidence>
<dbReference type="PANTHER" id="PTHR11562:SF17">
    <property type="entry name" value="RE54080P-RELATED"/>
    <property type="match status" value="1"/>
</dbReference>
<dbReference type="InterPro" id="IPR027469">
    <property type="entry name" value="Cation_efflux_TMD_sf"/>
</dbReference>
<accession>A0ABY7W8L7</accession>
<dbReference type="Gene3D" id="1.20.1510.10">
    <property type="entry name" value="Cation efflux protein transmembrane domain"/>
    <property type="match status" value="1"/>
</dbReference>
<dbReference type="InterPro" id="IPR058533">
    <property type="entry name" value="Cation_efflux_TM"/>
</dbReference>
<feature type="transmembrane region" description="Helical" evidence="8">
    <location>
        <begin position="89"/>
        <end position="108"/>
    </location>
</feature>
<dbReference type="InterPro" id="IPR002524">
    <property type="entry name" value="Cation_efflux"/>
</dbReference>
<dbReference type="InterPro" id="IPR050681">
    <property type="entry name" value="CDF/SLC30A"/>
</dbReference>
<keyword evidence="5 8" id="KW-1133">Transmembrane helix</keyword>
<dbReference type="PANTHER" id="PTHR11562">
    <property type="entry name" value="CATION EFFLUX PROTEIN/ ZINC TRANSPORTER"/>
    <property type="match status" value="1"/>
</dbReference>
<dbReference type="Proteomes" id="UP001215143">
    <property type="component" value="Chromosome"/>
</dbReference>
<evidence type="ECO:0000256" key="6">
    <source>
        <dbReference type="ARBA" id="ARBA00023065"/>
    </source>
</evidence>
<evidence type="ECO:0000313" key="11">
    <source>
        <dbReference type="EMBL" id="WDF05267.1"/>
    </source>
</evidence>
<organism evidence="11 12">
    <name type="scientific">Shouchella hunanensis</name>
    <dbReference type="NCBI Taxonomy" id="766894"/>
    <lineage>
        <taxon>Bacteria</taxon>
        <taxon>Bacillati</taxon>
        <taxon>Bacillota</taxon>
        <taxon>Bacilli</taxon>
        <taxon>Bacillales</taxon>
        <taxon>Bacillaceae</taxon>
        <taxon>Shouchella</taxon>
    </lineage>
</organism>
<name>A0ABY7W8L7_9BACI</name>
<dbReference type="EMBL" id="CP117834">
    <property type="protein sequence ID" value="WDF05267.1"/>
    <property type="molecule type" value="Genomic_DNA"/>
</dbReference>
<dbReference type="RefSeq" id="WP_144560347.1">
    <property type="nucleotide sequence ID" value="NZ_CP117834.1"/>
</dbReference>
<feature type="domain" description="Cation efflux protein cytoplasmic" evidence="10">
    <location>
        <begin position="219"/>
        <end position="294"/>
    </location>
</feature>
<dbReference type="SUPFAM" id="SSF161111">
    <property type="entry name" value="Cation efflux protein transmembrane domain-like"/>
    <property type="match status" value="1"/>
</dbReference>
<feature type="transmembrane region" description="Helical" evidence="8">
    <location>
        <begin position="189"/>
        <end position="206"/>
    </location>
</feature>
<dbReference type="SUPFAM" id="SSF160240">
    <property type="entry name" value="Cation efflux protein cytoplasmic domain-like"/>
    <property type="match status" value="1"/>
</dbReference>
<keyword evidence="7 8" id="KW-0472">Membrane</keyword>
<reference evidence="11 12" key="1">
    <citation type="submission" date="2023-02" db="EMBL/GenBank/DDBJ databases">
        <authorList>
            <person name="Liu G."/>
        </authorList>
    </citation>
    <scope>NUCLEOTIDE SEQUENCE [LARGE SCALE GENOMIC DNA]</scope>
    <source>
        <strain evidence="11 12">DSM 23008</strain>
    </source>
</reference>
<feature type="transmembrane region" description="Helical" evidence="8">
    <location>
        <begin position="156"/>
        <end position="183"/>
    </location>
</feature>
<evidence type="ECO:0000256" key="2">
    <source>
        <dbReference type="ARBA" id="ARBA00008873"/>
    </source>
</evidence>
<dbReference type="InterPro" id="IPR036837">
    <property type="entry name" value="Cation_efflux_CTD_sf"/>
</dbReference>
<feature type="transmembrane region" description="Helical" evidence="8">
    <location>
        <begin position="120"/>
        <end position="144"/>
    </location>
</feature>
<evidence type="ECO:0000313" key="12">
    <source>
        <dbReference type="Proteomes" id="UP001215143"/>
    </source>
</evidence>
<feature type="transmembrane region" description="Helical" evidence="8">
    <location>
        <begin position="59"/>
        <end position="77"/>
    </location>
</feature>
<evidence type="ECO:0000256" key="4">
    <source>
        <dbReference type="ARBA" id="ARBA00022692"/>
    </source>
</evidence>
<proteinExistence type="inferred from homology"/>
<evidence type="ECO:0000256" key="7">
    <source>
        <dbReference type="ARBA" id="ARBA00023136"/>
    </source>
</evidence>
<dbReference type="NCBIfam" id="TIGR01297">
    <property type="entry name" value="CDF"/>
    <property type="match status" value="1"/>
</dbReference>
<evidence type="ECO:0000259" key="10">
    <source>
        <dbReference type="Pfam" id="PF16916"/>
    </source>
</evidence>
<comment type="subcellular location">
    <subcellularLocation>
        <location evidence="1">Membrane</location>
        <topology evidence="1">Multi-pass membrane protein</topology>
    </subcellularLocation>
</comment>
<keyword evidence="4 8" id="KW-0812">Transmembrane</keyword>
<dbReference type="Pfam" id="PF16916">
    <property type="entry name" value="ZT_dimer"/>
    <property type="match status" value="1"/>
</dbReference>
<keyword evidence="6" id="KW-0406">Ion transport</keyword>